<dbReference type="Gene3D" id="3.50.50.60">
    <property type="entry name" value="FAD/NAD(P)-binding domain"/>
    <property type="match status" value="1"/>
</dbReference>
<dbReference type="GO" id="GO:0016491">
    <property type="term" value="F:oxidoreductase activity"/>
    <property type="evidence" value="ECO:0007669"/>
    <property type="project" value="UniProtKB-KW"/>
</dbReference>
<dbReference type="UniPathway" id="UPA00060"/>
<dbReference type="GO" id="GO:0009229">
    <property type="term" value="P:thiamine diphosphate biosynthetic process"/>
    <property type="evidence" value="ECO:0007669"/>
    <property type="project" value="UniProtKB-UniPathway"/>
</dbReference>
<evidence type="ECO:0000259" key="4">
    <source>
        <dbReference type="Pfam" id="PF01266"/>
    </source>
</evidence>
<dbReference type="InterPro" id="IPR036188">
    <property type="entry name" value="FAD/NAD-bd_sf"/>
</dbReference>
<dbReference type="Gene3D" id="3.30.9.10">
    <property type="entry name" value="D-Amino Acid Oxidase, subunit A, domain 2"/>
    <property type="match status" value="1"/>
</dbReference>
<dbReference type="GO" id="GO:0005737">
    <property type="term" value="C:cytoplasm"/>
    <property type="evidence" value="ECO:0007669"/>
    <property type="project" value="TreeGrafter"/>
</dbReference>
<evidence type="ECO:0000256" key="3">
    <source>
        <dbReference type="ARBA" id="ARBA00023002"/>
    </source>
</evidence>
<dbReference type="GO" id="GO:0009228">
    <property type="term" value="P:thiamine biosynthetic process"/>
    <property type="evidence" value="ECO:0007669"/>
    <property type="project" value="UniProtKB-KW"/>
</dbReference>
<proteinExistence type="predicted"/>
<comment type="pathway">
    <text evidence="1">Cofactor biosynthesis; thiamine diphosphate biosynthesis.</text>
</comment>
<reference evidence="6" key="1">
    <citation type="submission" date="2011-02" db="EMBL/GenBank/DDBJ databases">
        <title>The complete genome of Planctomyces brasiliensis DSM 5305.</title>
        <authorList>
            <person name="Lucas S."/>
            <person name="Copeland A."/>
            <person name="Lapidus A."/>
            <person name="Bruce D."/>
            <person name="Goodwin L."/>
            <person name="Pitluck S."/>
            <person name="Kyrpides N."/>
            <person name="Mavromatis K."/>
            <person name="Pagani I."/>
            <person name="Ivanova N."/>
            <person name="Ovchinnikova G."/>
            <person name="Lu M."/>
            <person name="Detter J.C."/>
            <person name="Han C."/>
            <person name="Land M."/>
            <person name="Hauser L."/>
            <person name="Markowitz V."/>
            <person name="Cheng J.-F."/>
            <person name="Hugenholtz P."/>
            <person name="Woyke T."/>
            <person name="Wu D."/>
            <person name="Tindall B."/>
            <person name="Pomrenke H.G."/>
            <person name="Brambilla E."/>
            <person name="Klenk H.-P."/>
            <person name="Eisen J.A."/>
        </authorList>
    </citation>
    <scope>NUCLEOTIDE SEQUENCE [LARGE SCALE GENOMIC DNA]</scope>
    <source>
        <strain evidence="6">ATCC 49424 / DSM 5305 / JCM 21570 / NBRC 103401 / IFAM 1448</strain>
    </source>
</reference>
<dbReference type="NCBIfam" id="TIGR02352">
    <property type="entry name" value="thiamin_ThiO"/>
    <property type="match status" value="1"/>
</dbReference>
<dbReference type="SUPFAM" id="SSF54373">
    <property type="entry name" value="FAD-linked reductases, C-terminal domain"/>
    <property type="match status" value="1"/>
</dbReference>
<protein>
    <submittedName>
        <fullName evidence="5">D-amino-acid dehydrogenase</fullName>
        <ecNumber evidence="5">1.4.99.6</ecNumber>
    </submittedName>
</protein>
<dbReference type="HOGENOM" id="CLU_007884_4_5_0"/>
<dbReference type="SUPFAM" id="SSF51905">
    <property type="entry name" value="FAD/NAD(P)-binding domain"/>
    <property type="match status" value="1"/>
</dbReference>
<sequence length="373" mass="41208">MNDVVIVGGGVVGLSVAWELASEGVSVHVIDRQPMGREASWAGAGMIPPGEVRIKNPQYRHLTQVSSQLWPDVANRLREETGLDNEYHVCGAILFAREEASAEEFAAEQAEWSEQGVQVRPLDAAARLELEPAISETDRLAFELPEQAQVRNPRHLQGLQKACLNRGVKLTTGTEVRSVRSQAGKITAVVTDNGEFTAEKFLWATGAWTHQVAELLDYHIPVVPIRGQIVLLNTARQLSRILEEGKRYLVPRLDGRLLIGSTEEHVGFERAPSDEQAEELRQFGSRLVHSLSEAEMEQTWCGFRPATPDLLPILDRLPNWENGFIATGHYRAGLSLAPVTALVMRQLLLEEDGEMPIDDFAADRFSSSAVPAV</sequence>
<dbReference type="eggNOG" id="COG0665">
    <property type="taxonomic scope" value="Bacteria"/>
</dbReference>
<dbReference type="Proteomes" id="UP000006860">
    <property type="component" value="Chromosome"/>
</dbReference>
<dbReference type="EMBL" id="CP002546">
    <property type="protein sequence ID" value="ADY60208.1"/>
    <property type="molecule type" value="Genomic_DNA"/>
</dbReference>
<dbReference type="KEGG" id="pbs:Plabr_2608"/>
<keyword evidence="6" id="KW-1185">Reference proteome</keyword>
<dbReference type="RefSeq" id="WP_013628932.1">
    <property type="nucleotide sequence ID" value="NC_015174.1"/>
</dbReference>
<keyword evidence="2" id="KW-0784">Thiamine biosynthesis</keyword>
<dbReference type="OrthoDB" id="9794226at2"/>
<accession>F0SQY7</accession>
<dbReference type="InterPro" id="IPR006076">
    <property type="entry name" value="FAD-dep_OxRdtase"/>
</dbReference>
<dbReference type="AlphaFoldDB" id="F0SQY7"/>
<dbReference type="PANTHER" id="PTHR13847">
    <property type="entry name" value="SARCOSINE DEHYDROGENASE-RELATED"/>
    <property type="match status" value="1"/>
</dbReference>
<organism evidence="5 6">
    <name type="scientific">Rubinisphaera brasiliensis (strain ATCC 49424 / DSM 5305 / JCM 21570 / IAM 15109 / NBRC 103401 / IFAM 1448)</name>
    <name type="common">Planctomyces brasiliensis</name>
    <dbReference type="NCBI Taxonomy" id="756272"/>
    <lineage>
        <taxon>Bacteria</taxon>
        <taxon>Pseudomonadati</taxon>
        <taxon>Planctomycetota</taxon>
        <taxon>Planctomycetia</taxon>
        <taxon>Planctomycetales</taxon>
        <taxon>Planctomycetaceae</taxon>
        <taxon>Rubinisphaera</taxon>
    </lineage>
</organism>
<evidence type="ECO:0000313" key="6">
    <source>
        <dbReference type="Proteomes" id="UP000006860"/>
    </source>
</evidence>
<evidence type="ECO:0000313" key="5">
    <source>
        <dbReference type="EMBL" id="ADY60208.1"/>
    </source>
</evidence>
<dbReference type="EC" id="1.4.99.6" evidence="5"/>
<name>F0SQY7_RUBBR</name>
<evidence type="ECO:0000256" key="1">
    <source>
        <dbReference type="ARBA" id="ARBA00004948"/>
    </source>
</evidence>
<keyword evidence="3 5" id="KW-0560">Oxidoreductase</keyword>
<evidence type="ECO:0000256" key="2">
    <source>
        <dbReference type="ARBA" id="ARBA00022977"/>
    </source>
</evidence>
<dbReference type="Pfam" id="PF01266">
    <property type="entry name" value="DAO"/>
    <property type="match status" value="1"/>
</dbReference>
<dbReference type="InterPro" id="IPR012727">
    <property type="entry name" value="Gly_oxidase_ThiO"/>
</dbReference>
<feature type="domain" description="FAD dependent oxidoreductase" evidence="4">
    <location>
        <begin position="3"/>
        <end position="346"/>
    </location>
</feature>
<dbReference type="GO" id="GO:0050660">
    <property type="term" value="F:flavin adenine dinucleotide binding"/>
    <property type="evidence" value="ECO:0007669"/>
    <property type="project" value="InterPro"/>
</dbReference>
<gene>
    <name evidence="5" type="ordered locus">Plabr_2608</name>
</gene>
<dbReference type="STRING" id="756272.Plabr_2608"/>
<dbReference type="PANTHER" id="PTHR13847:SF289">
    <property type="entry name" value="GLYCINE OXIDASE"/>
    <property type="match status" value="1"/>
</dbReference>